<reference evidence="1 2" key="2">
    <citation type="journal article" date="2022" name="Mol. Ecol. Resour.">
        <title>The genomes of chicory, endive, great burdock and yacon provide insights into Asteraceae paleo-polyploidization history and plant inulin production.</title>
        <authorList>
            <person name="Fan W."/>
            <person name="Wang S."/>
            <person name="Wang H."/>
            <person name="Wang A."/>
            <person name="Jiang F."/>
            <person name="Liu H."/>
            <person name="Zhao H."/>
            <person name="Xu D."/>
            <person name="Zhang Y."/>
        </authorList>
    </citation>
    <scope>NUCLEOTIDE SEQUENCE [LARGE SCALE GENOMIC DNA]</scope>
    <source>
        <strain evidence="2">cv. Punajuju</strain>
        <tissue evidence="1">Leaves</tissue>
    </source>
</reference>
<comment type="caution">
    <text evidence="1">The sequence shown here is derived from an EMBL/GenBank/DDBJ whole genome shotgun (WGS) entry which is preliminary data.</text>
</comment>
<protein>
    <submittedName>
        <fullName evidence="1">Uncharacterized protein</fullName>
    </submittedName>
</protein>
<name>A0ACB9F2S6_CICIN</name>
<accession>A0ACB9F2S6</accession>
<dbReference type="Proteomes" id="UP001055811">
    <property type="component" value="Linkage Group LG03"/>
</dbReference>
<gene>
    <name evidence="1" type="ORF">L2E82_15576</name>
</gene>
<proteinExistence type="predicted"/>
<evidence type="ECO:0000313" key="1">
    <source>
        <dbReference type="EMBL" id="KAI3765539.1"/>
    </source>
</evidence>
<organism evidence="1 2">
    <name type="scientific">Cichorium intybus</name>
    <name type="common">Chicory</name>
    <dbReference type="NCBI Taxonomy" id="13427"/>
    <lineage>
        <taxon>Eukaryota</taxon>
        <taxon>Viridiplantae</taxon>
        <taxon>Streptophyta</taxon>
        <taxon>Embryophyta</taxon>
        <taxon>Tracheophyta</taxon>
        <taxon>Spermatophyta</taxon>
        <taxon>Magnoliopsida</taxon>
        <taxon>eudicotyledons</taxon>
        <taxon>Gunneridae</taxon>
        <taxon>Pentapetalae</taxon>
        <taxon>asterids</taxon>
        <taxon>campanulids</taxon>
        <taxon>Asterales</taxon>
        <taxon>Asteraceae</taxon>
        <taxon>Cichorioideae</taxon>
        <taxon>Cichorieae</taxon>
        <taxon>Cichoriinae</taxon>
        <taxon>Cichorium</taxon>
    </lineage>
</organism>
<dbReference type="EMBL" id="CM042011">
    <property type="protein sequence ID" value="KAI3765539.1"/>
    <property type="molecule type" value="Genomic_DNA"/>
</dbReference>
<sequence>MFLYLFFAINESTVFCFSRWNRKLLPPPSSLYNAAAHHYHYPIRNHLPLAPPVLCLLYYPNSALHPSPQLPPPLSSPKKPLAGENHKLKAKSQNLLRVKSSVDITTLQLSRIYKVIIILA</sequence>
<keyword evidence="2" id="KW-1185">Reference proteome</keyword>
<reference evidence="2" key="1">
    <citation type="journal article" date="2022" name="Mol. Ecol. Resour.">
        <title>The genomes of chicory, endive, great burdock and yacon provide insights into Asteraceae palaeo-polyploidization history and plant inulin production.</title>
        <authorList>
            <person name="Fan W."/>
            <person name="Wang S."/>
            <person name="Wang H."/>
            <person name="Wang A."/>
            <person name="Jiang F."/>
            <person name="Liu H."/>
            <person name="Zhao H."/>
            <person name="Xu D."/>
            <person name="Zhang Y."/>
        </authorList>
    </citation>
    <scope>NUCLEOTIDE SEQUENCE [LARGE SCALE GENOMIC DNA]</scope>
    <source>
        <strain evidence="2">cv. Punajuju</strain>
    </source>
</reference>
<evidence type="ECO:0000313" key="2">
    <source>
        <dbReference type="Proteomes" id="UP001055811"/>
    </source>
</evidence>